<accession>A0A1M7YMM1</accession>
<dbReference type="NCBIfam" id="TIGR03905">
    <property type="entry name" value="TIGR03905_4_Cys"/>
    <property type="match status" value="1"/>
</dbReference>
<keyword evidence="8" id="KW-1185">Reference proteome</keyword>
<dbReference type="Pfam" id="PF12637">
    <property type="entry name" value="TSCPD"/>
    <property type="match status" value="1"/>
</dbReference>
<comment type="catalytic activity">
    <reaction evidence="5">
        <text>a 2'-deoxyribonucleoside 5'-diphosphate + [thioredoxin]-disulfide + H2O = a ribonucleoside 5'-diphosphate + [thioredoxin]-dithiol</text>
        <dbReference type="Rhea" id="RHEA:23252"/>
        <dbReference type="Rhea" id="RHEA-COMP:10698"/>
        <dbReference type="Rhea" id="RHEA-COMP:10700"/>
        <dbReference type="ChEBI" id="CHEBI:15377"/>
        <dbReference type="ChEBI" id="CHEBI:29950"/>
        <dbReference type="ChEBI" id="CHEBI:50058"/>
        <dbReference type="ChEBI" id="CHEBI:57930"/>
        <dbReference type="ChEBI" id="CHEBI:73316"/>
        <dbReference type="EC" id="1.17.4.1"/>
    </reaction>
</comment>
<dbReference type="InterPro" id="IPR024434">
    <property type="entry name" value="TSCPD_dom"/>
</dbReference>
<comment type="similarity">
    <text evidence="1">Belongs to the ribonucleoside diphosphate reductase class-2 family.</text>
</comment>
<dbReference type="EMBL" id="FRFD01000015">
    <property type="protein sequence ID" value="SHO53845.1"/>
    <property type="molecule type" value="Genomic_DNA"/>
</dbReference>
<reference evidence="7 8" key="1">
    <citation type="submission" date="2016-12" db="EMBL/GenBank/DDBJ databases">
        <authorList>
            <person name="Song W.-J."/>
            <person name="Kurnit D.M."/>
        </authorList>
    </citation>
    <scope>NUCLEOTIDE SEQUENCE [LARGE SCALE GENOMIC DNA]</scope>
    <source>
        <strain evidence="7 8">DSM 12503</strain>
    </source>
</reference>
<proteinExistence type="inferred from homology"/>
<dbReference type="GO" id="GO:0004748">
    <property type="term" value="F:ribonucleoside-diphosphate reductase activity, thioredoxin disulfide as acceptor"/>
    <property type="evidence" value="ECO:0007669"/>
    <property type="project" value="UniProtKB-EC"/>
</dbReference>
<evidence type="ECO:0000256" key="5">
    <source>
        <dbReference type="ARBA" id="ARBA00047754"/>
    </source>
</evidence>
<dbReference type="AlphaFoldDB" id="A0A1M7YMM1"/>
<evidence type="ECO:0000256" key="3">
    <source>
        <dbReference type="ARBA" id="ARBA00022634"/>
    </source>
</evidence>
<evidence type="ECO:0000256" key="1">
    <source>
        <dbReference type="ARBA" id="ARBA00007405"/>
    </source>
</evidence>
<dbReference type="InterPro" id="IPR023806">
    <property type="entry name" value="CHP03905"/>
</dbReference>
<name>A0A1M7YMM1_9FIRM</name>
<feature type="domain" description="TSCPD" evidence="6">
    <location>
        <begin position="3"/>
        <end position="76"/>
    </location>
</feature>
<dbReference type="Proteomes" id="UP000184612">
    <property type="component" value="Unassembled WGS sequence"/>
</dbReference>
<dbReference type="GO" id="GO:0000166">
    <property type="term" value="F:nucleotide binding"/>
    <property type="evidence" value="ECO:0007669"/>
    <property type="project" value="UniProtKB-KW"/>
</dbReference>
<keyword evidence="3" id="KW-0237">DNA synthesis</keyword>
<evidence type="ECO:0000313" key="7">
    <source>
        <dbReference type="EMBL" id="SHO53845.1"/>
    </source>
</evidence>
<organism evidence="7 8">
    <name type="scientific">Anaerocolumna xylanovorans DSM 12503</name>
    <dbReference type="NCBI Taxonomy" id="1121345"/>
    <lineage>
        <taxon>Bacteria</taxon>
        <taxon>Bacillati</taxon>
        <taxon>Bacillota</taxon>
        <taxon>Clostridia</taxon>
        <taxon>Lachnospirales</taxon>
        <taxon>Lachnospiraceae</taxon>
        <taxon>Anaerocolumna</taxon>
    </lineage>
</organism>
<gene>
    <name evidence="7" type="ORF">SAMN02745217_04318</name>
</gene>
<sequence>MIYKPKGVCCSEIDIEVEEDIIKKVIFHGGCSGNASGLSKLIAGMKVEDVIEKLEGTKCGRKATSCPDQLSKALKEWRK</sequence>
<dbReference type="EC" id="1.17.4.1" evidence="2"/>
<evidence type="ECO:0000256" key="2">
    <source>
        <dbReference type="ARBA" id="ARBA00012274"/>
    </source>
</evidence>
<evidence type="ECO:0000256" key="4">
    <source>
        <dbReference type="ARBA" id="ARBA00022741"/>
    </source>
</evidence>
<dbReference type="STRING" id="1121345.SAMN02745217_04318"/>
<dbReference type="RefSeq" id="WP_073590951.1">
    <property type="nucleotide sequence ID" value="NZ_FRFD01000015.1"/>
</dbReference>
<evidence type="ECO:0000313" key="8">
    <source>
        <dbReference type="Proteomes" id="UP000184612"/>
    </source>
</evidence>
<keyword evidence="4" id="KW-0547">Nucleotide-binding</keyword>
<evidence type="ECO:0000259" key="6">
    <source>
        <dbReference type="Pfam" id="PF12637"/>
    </source>
</evidence>
<protein>
    <recommendedName>
        <fullName evidence="2">ribonucleoside-diphosphate reductase</fullName>
        <ecNumber evidence="2">1.17.4.1</ecNumber>
    </recommendedName>
</protein>
<dbReference type="GO" id="GO:0071897">
    <property type="term" value="P:DNA biosynthetic process"/>
    <property type="evidence" value="ECO:0007669"/>
    <property type="project" value="UniProtKB-KW"/>
</dbReference>